<reference evidence="5 6" key="1">
    <citation type="submission" date="2015-07" db="EMBL/GenBank/DDBJ databases">
        <title>The genome of the fungus Escovopsis weberi, a specialized disease agent of ant agriculture.</title>
        <authorList>
            <person name="de Man T.J."/>
            <person name="Stajich J.E."/>
            <person name="Kubicek C.P."/>
            <person name="Chenthamara K."/>
            <person name="Atanasova L."/>
            <person name="Druzhinina I.S."/>
            <person name="Birnbaum S."/>
            <person name="Barribeau S.M."/>
            <person name="Teiling C."/>
            <person name="Suen G."/>
            <person name="Currie C."/>
            <person name="Gerardo N.M."/>
        </authorList>
    </citation>
    <scope>NUCLEOTIDE SEQUENCE [LARGE SCALE GENOMIC DNA]</scope>
</reference>
<evidence type="ECO:0008006" key="7">
    <source>
        <dbReference type="Google" id="ProtNLM"/>
    </source>
</evidence>
<dbReference type="EMBL" id="LGSR01000002">
    <property type="protein sequence ID" value="KOS22900.1"/>
    <property type="molecule type" value="Genomic_DNA"/>
</dbReference>
<keyword evidence="1" id="KW-0378">Hydrolase</keyword>
<dbReference type="Proteomes" id="UP000053831">
    <property type="component" value="Unassembled WGS sequence"/>
</dbReference>
<feature type="active site" description="Proton donor/acceptor" evidence="2">
    <location>
        <position position="88"/>
    </location>
</feature>
<dbReference type="STRING" id="150374.A0A0M8N9M7"/>
<dbReference type="Pfam" id="PF00300">
    <property type="entry name" value="His_Phos_1"/>
    <property type="match status" value="1"/>
</dbReference>
<dbReference type="SMART" id="SM00855">
    <property type="entry name" value="PGAM"/>
    <property type="match status" value="1"/>
</dbReference>
<evidence type="ECO:0000313" key="6">
    <source>
        <dbReference type="Proteomes" id="UP000053831"/>
    </source>
</evidence>
<evidence type="ECO:0000256" key="2">
    <source>
        <dbReference type="PIRSR" id="PIRSR613078-1"/>
    </source>
</evidence>
<dbReference type="InterPro" id="IPR029033">
    <property type="entry name" value="His_PPase_superfam"/>
</dbReference>
<dbReference type="SUPFAM" id="SSF53254">
    <property type="entry name" value="Phosphoglycerate mutase-like"/>
    <property type="match status" value="1"/>
</dbReference>
<dbReference type="PROSITE" id="PS00175">
    <property type="entry name" value="PG_MUTASE"/>
    <property type="match status" value="1"/>
</dbReference>
<gene>
    <name evidence="5" type="ORF">ESCO_003365</name>
</gene>
<organism evidence="5 6">
    <name type="scientific">Escovopsis weberi</name>
    <dbReference type="NCBI Taxonomy" id="150374"/>
    <lineage>
        <taxon>Eukaryota</taxon>
        <taxon>Fungi</taxon>
        <taxon>Dikarya</taxon>
        <taxon>Ascomycota</taxon>
        <taxon>Pezizomycotina</taxon>
        <taxon>Sordariomycetes</taxon>
        <taxon>Hypocreomycetidae</taxon>
        <taxon>Hypocreales</taxon>
        <taxon>Hypocreaceae</taxon>
        <taxon>Escovopsis</taxon>
    </lineage>
</organism>
<feature type="binding site" evidence="3">
    <location>
        <position position="58"/>
    </location>
    <ligand>
        <name>substrate</name>
    </ligand>
</feature>
<sequence length="215" mass="24289">MRLILIRHGESVDNVAGVYAGSRDSTLTSHGVVQAQCTAEHLAGKMAVHYVFSSNLQRAVRTAQAIVEEQKRVHQFDGELVQLASLREKDYGSLEGVRLDSPLRRRPDDSETNKSMRSRVEEFVNQHLVPLLGVETPKQTFTCAVVAHGTILNVLWHYLIDRTKQSRSNLLSASTHAARNPELPRGAVFWWNAGITDYRMRVMALHRPHHRMTFG</sequence>
<feature type="active site" description="Tele-phosphohistidine intermediate" evidence="2">
    <location>
        <position position="8"/>
    </location>
</feature>
<feature type="binding site" evidence="3">
    <location>
        <begin position="88"/>
        <end position="91"/>
    </location>
    <ligand>
        <name>substrate</name>
    </ligand>
</feature>
<dbReference type="GO" id="GO:0043456">
    <property type="term" value="P:regulation of pentose-phosphate shunt"/>
    <property type="evidence" value="ECO:0007669"/>
    <property type="project" value="TreeGrafter"/>
</dbReference>
<protein>
    <recommendedName>
        <fullName evidence="7">Phosphatase</fullName>
    </recommendedName>
</protein>
<evidence type="ECO:0000256" key="3">
    <source>
        <dbReference type="PIRSR" id="PIRSR613078-2"/>
    </source>
</evidence>
<dbReference type="PANTHER" id="PTHR46517:SF1">
    <property type="entry name" value="FRUCTOSE-2,6-BISPHOSPHATASE TIGAR"/>
    <property type="match status" value="1"/>
</dbReference>
<dbReference type="Gene3D" id="3.40.50.1240">
    <property type="entry name" value="Phosphoglycerate mutase-like"/>
    <property type="match status" value="1"/>
</dbReference>
<dbReference type="InterPro" id="IPR001345">
    <property type="entry name" value="PG/BPGM_mutase_AS"/>
</dbReference>
<evidence type="ECO:0000256" key="1">
    <source>
        <dbReference type="ARBA" id="ARBA00022801"/>
    </source>
</evidence>
<dbReference type="OrthoDB" id="354304at2759"/>
<dbReference type="AlphaFoldDB" id="A0A0M8N9M7"/>
<dbReference type="InterPro" id="IPR013078">
    <property type="entry name" value="His_Pase_superF_clade-1"/>
</dbReference>
<dbReference type="CDD" id="cd07067">
    <property type="entry name" value="HP_PGM_like"/>
    <property type="match status" value="1"/>
</dbReference>
<dbReference type="InterPro" id="IPR051695">
    <property type="entry name" value="Phosphoglycerate_Mutase"/>
</dbReference>
<evidence type="ECO:0000256" key="4">
    <source>
        <dbReference type="SAM" id="MobiDB-lite"/>
    </source>
</evidence>
<dbReference type="GO" id="GO:0045820">
    <property type="term" value="P:negative regulation of glycolytic process"/>
    <property type="evidence" value="ECO:0007669"/>
    <property type="project" value="TreeGrafter"/>
</dbReference>
<evidence type="ECO:0000313" key="5">
    <source>
        <dbReference type="EMBL" id="KOS22900.1"/>
    </source>
</evidence>
<dbReference type="PANTHER" id="PTHR46517">
    <property type="entry name" value="FRUCTOSE-2,6-BISPHOSPHATASE TIGAR"/>
    <property type="match status" value="1"/>
</dbReference>
<name>A0A0M8N9M7_ESCWE</name>
<feature type="region of interest" description="Disordered" evidence="4">
    <location>
        <begin position="98"/>
        <end position="117"/>
    </location>
</feature>
<accession>A0A0M8N9M7</accession>
<proteinExistence type="predicted"/>
<feature type="binding site" evidence="3">
    <location>
        <begin position="7"/>
        <end position="14"/>
    </location>
    <ligand>
        <name>substrate</name>
    </ligand>
</feature>
<comment type="caution">
    <text evidence="5">The sequence shown here is derived from an EMBL/GenBank/DDBJ whole genome shotgun (WGS) entry which is preliminary data.</text>
</comment>
<dbReference type="GO" id="GO:0005829">
    <property type="term" value="C:cytosol"/>
    <property type="evidence" value="ECO:0007669"/>
    <property type="project" value="TreeGrafter"/>
</dbReference>
<keyword evidence="6" id="KW-1185">Reference proteome</keyword>
<dbReference type="GO" id="GO:0004331">
    <property type="term" value="F:fructose-2,6-bisphosphate 2-phosphatase activity"/>
    <property type="evidence" value="ECO:0007669"/>
    <property type="project" value="TreeGrafter"/>
</dbReference>